<feature type="transmembrane region" description="Helical" evidence="1">
    <location>
        <begin position="410"/>
        <end position="430"/>
    </location>
</feature>
<accession>A0A1M5Y3A9</accession>
<feature type="transmembrane region" description="Helical" evidence="1">
    <location>
        <begin position="537"/>
        <end position="555"/>
    </location>
</feature>
<feature type="transmembrane region" description="Helical" evidence="1">
    <location>
        <begin position="189"/>
        <end position="209"/>
    </location>
</feature>
<dbReference type="AlphaFoldDB" id="A0A1M5Y3A9"/>
<dbReference type="OrthoDB" id="6052932at2"/>
<keyword evidence="1" id="KW-1133">Transmembrane helix</keyword>
<dbReference type="STRING" id="1121409.SAMN02745124_03594"/>
<proteinExistence type="predicted"/>
<dbReference type="EMBL" id="FQXS01000027">
    <property type="protein sequence ID" value="SHI06456.1"/>
    <property type="molecule type" value="Genomic_DNA"/>
</dbReference>
<evidence type="ECO:0000313" key="3">
    <source>
        <dbReference type="Proteomes" id="UP000184139"/>
    </source>
</evidence>
<sequence>MQQTGLSSRISWFGLLVCLLACSYYYFFFFHRAEVEIEISVPQKTYFKLYWAEDGQSFSEKRRSAVRVTPDRQRYRFSLTDLGSVAQLRLDPMEYAGEAVISEISLRQPGWQPITVDLERVTPLHDVESVAVDERGLIIISTGHDPYLLIIPNRQPLAVNWLEEGARYVLLSCGILFFISICAPLRRDFAYVPILLALVSVLVLTMAAVSRQNAHPDEYVHLQAAGYYADNWLPPRVDDPSIEQTYSVYGVSRLNNGEIYYLLVGKLAKLVQPFNVPELFSLRLFNIVLFAVIALYAAASVPARMVAVVFLLSPQIWYLFSYCVSDAFGLFICFLAACEAVRPQSCLNRFLFDPDYGGGRRSLAGVWLTVLLALLLLLKINYYPFIAFLAILVCWRVFQSSDGEQRRAGLLRIGALIIVAGLLAGVRIGADYYVNGLDRQEKVAAMQEKTAHRWYKPSTELHKKHIGLFLKQRGTTLPEMVKNHRWFEHTLQSGVGMYGYFTIAAPEFYYQLFKWLLALFLVVVLTTLLVRGGPENTLLTLLAACLTLALLGAALHRSWTVDFQAQGRYLFPMLPMLGVLLGKARHLFDSRLFILCVAHLFILSLYSFVFIALPAIPRPG</sequence>
<keyword evidence="1" id="KW-0472">Membrane</keyword>
<dbReference type="RefSeq" id="WP_073378224.1">
    <property type="nucleotide sequence ID" value="NZ_FQXS01000027.1"/>
</dbReference>
<keyword evidence="3" id="KW-1185">Reference proteome</keyword>
<dbReference type="Proteomes" id="UP000184139">
    <property type="component" value="Unassembled WGS sequence"/>
</dbReference>
<name>A0A1M5Y3A9_9BACT</name>
<feature type="transmembrane region" description="Helical" evidence="1">
    <location>
        <begin position="592"/>
        <end position="616"/>
    </location>
</feature>
<gene>
    <name evidence="2" type="ORF">SAMN02745124_03594</name>
</gene>
<organism evidence="2 3">
    <name type="scientific">Desulfofustis glycolicus DSM 9705</name>
    <dbReference type="NCBI Taxonomy" id="1121409"/>
    <lineage>
        <taxon>Bacteria</taxon>
        <taxon>Pseudomonadati</taxon>
        <taxon>Thermodesulfobacteriota</taxon>
        <taxon>Desulfobulbia</taxon>
        <taxon>Desulfobulbales</taxon>
        <taxon>Desulfocapsaceae</taxon>
        <taxon>Desulfofustis</taxon>
    </lineage>
</organism>
<evidence type="ECO:0000256" key="1">
    <source>
        <dbReference type="SAM" id="Phobius"/>
    </source>
</evidence>
<feature type="transmembrane region" description="Helical" evidence="1">
    <location>
        <begin position="382"/>
        <end position="398"/>
    </location>
</feature>
<reference evidence="2 3" key="1">
    <citation type="submission" date="2016-11" db="EMBL/GenBank/DDBJ databases">
        <authorList>
            <person name="Jaros S."/>
            <person name="Januszkiewicz K."/>
            <person name="Wedrychowicz H."/>
        </authorList>
    </citation>
    <scope>NUCLEOTIDE SEQUENCE [LARGE SCALE GENOMIC DNA]</scope>
    <source>
        <strain evidence="2 3">DSM 9705</strain>
    </source>
</reference>
<evidence type="ECO:0008006" key="4">
    <source>
        <dbReference type="Google" id="ProtNLM"/>
    </source>
</evidence>
<feature type="transmembrane region" description="Helical" evidence="1">
    <location>
        <begin position="284"/>
        <end position="310"/>
    </location>
</feature>
<evidence type="ECO:0000313" key="2">
    <source>
        <dbReference type="EMBL" id="SHI06456.1"/>
    </source>
</evidence>
<feature type="transmembrane region" description="Helical" evidence="1">
    <location>
        <begin position="316"/>
        <end position="337"/>
    </location>
</feature>
<feature type="transmembrane region" description="Helical" evidence="1">
    <location>
        <begin position="508"/>
        <end position="530"/>
    </location>
</feature>
<keyword evidence="1" id="KW-0812">Transmembrane</keyword>
<protein>
    <recommendedName>
        <fullName evidence="4">Dolichyl-phosphate-mannose-protein mannosyltransferase</fullName>
    </recommendedName>
</protein>
<feature type="transmembrane region" description="Helical" evidence="1">
    <location>
        <begin position="165"/>
        <end position="183"/>
    </location>
</feature>
<feature type="transmembrane region" description="Helical" evidence="1">
    <location>
        <begin position="12"/>
        <end position="30"/>
    </location>
</feature>